<proteinExistence type="predicted"/>
<evidence type="ECO:0000313" key="2">
    <source>
        <dbReference type="Proteomes" id="UP001341840"/>
    </source>
</evidence>
<dbReference type="Proteomes" id="UP001341840">
    <property type="component" value="Unassembled WGS sequence"/>
</dbReference>
<reference evidence="1 2" key="1">
    <citation type="journal article" date="2023" name="Plants (Basel)">
        <title>Bridging the Gap: Combining Genomics and Transcriptomics Approaches to Understand Stylosanthes scabra, an Orphan Legume from the Brazilian Caatinga.</title>
        <authorList>
            <person name="Ferreira-Neto J.R.C."/>
            <person name="da Silva M.D."/>
            <person name="Binneck E."/>
            <person name="de Melo N.F."/>
            <person name="da Silva R.H."/>
            <person name="de Melo A.L.T.M."/>
            <person name="Pandolfi V."/>
            <person name="Bustamante F.O."/>
            <person name="Brasileiro-Vidal A.C."/>
            <person name="Benko-Iseppon A.M."/>
        </authorList>
    </citation>
    <scope>NUCLEOTIDE SEQUENCE [LARGE SCALE GENOMIC DNA]</scope>
    <source>
        <tissue evidence="1">Leaves</tissue>
    </source>
</reference>
<evidence type="ECO:0000313" key="1">
    <source>
        <dbReference type="EMBL" id="MED6197964.1"/>
    </source>
</evidence>
<keyword evidence="2" id="KW-1185">Reference proteome</keyword>
<accession>A0ABU6XLP1</accession>
<comment type="caution">
    <text evidence="1">The sequence shown here is derived from an EMBL/GenBank/DDBJ whole genome shotgun (WGS) entry which is preliminary data.</text>
</comment>
<dbReference type="EMBL" id="JASCZI010212013">
    <property type="protein sequence ID" value="MED6197964.1"/>
    <property type="molecule type" value="Genomic_DNA"/>
</dbReference>
<name>A0ABU6XLP1_9FABA</name>
<organism evidence="1 2">
    <name type="scientific">Stylosanthes scabra</name>
    <dbReference type="NCBI Taxonomy" id="79078"/>
    <lineage>
        <taxon>Eukaryota</taxon>
        <taxon>Viridiplantae</taxon>
        <taxon>Streptophyta</taxon>
        <taxon>Embryophyta</taxon>
        <taxon>Tracheophyta</taxon>
        <taxon>Spermatophyta</taxon>
        <taxon>Magnoliopsida</taxon>
        <taxon>eudicotyledons</taxon>
        <taxon>Gunneridae</taxon>
        <taxon>Pentapetalae</taxon>
        <taxon>rosids</taxon>
        <taxon>fabids</taxon>
        <taxon>Fabales</taxon>
        <taxon>Fabaceae</taxon>
        <taxon>Papilionoideae</taxon>
        <taxon>50 kb inversion clade</taxon>
        <taxon>dalbergioids sensu lato</taxon>
        <taxon>Dalbergieae</taxon>
        <taxon>Pterocarpus clade</taxon>
        <taxon>Stylosanthes</taxon>
    </lineage>
</organism>
<protein>
    <submittedName>
        <fullName evidence="1">Uncharacterized protein</fullName>
    </submittedName>
</protein>
<gene>
    <name evidence="1" type="ORF">PIB30_061763</name>
</gene>
<sequence length="113" mass="12443">MSPTNFSSLSINTSEPRSGIVDTVLPHSGGALAAVGGNTFRYRFHHLPTAHSFRFCSKYTPKQTILSLCQEKEDMSHRGKRYTQESAGSGSFSSSGDRICFYKRGLGSLRMSM</sequence>